<comment type="caution">
    <text evidence="2">The sequence shown here is derived from an EMBL/GenBank/DDBJ whole genome shotgun (WGS) entry which is preliminary data.</text>
</comment>
<dbReference type="PROSITE" id="PS51819">
    <property type="entry name" value="VOC"/>
    <property type="match status" value="1"/>
</dbReference>
<name>A0ABV9D8S7_9MICO</name>
<evidence type="ECO:0000313" key="3">
    <source>
        <dbReference type="Proteomes" id="UP001595955"/>
    </source>
</evidence>
<dbReference type="InterPro" id="IPR029068">
    <property type="entry name" value="Glyas_Bleomycin-R_OHBP_Dase"/>
</dbReference>
<reference evidence="3" key="1">
    <citation type="journal article" date="2019" name="Int. J. Syst. Evol. Microbiol.">
        <title>The Global Catalogue of Microorganisms (GCM) 10K type strain sequencing project: providing services to taxonomists for standard genome sequencing and annotation.</title>
        <authorList>
            <consortium name="The Broad Institute Genomics Platform"/>
            <consortium name="The Broad Institute Genome Sequencing Center for Infectious Disease"/>
            <person name="Wu L."/>
            <person name="Ma J."/>
        </authorList>
    </citation>
    <scope>NUCLEOTIDE SEQUENCE [LARGE SCALE GENOMIC DNA]</scope>
    <source>
        <strain evidence="3">JCM 3369</strain>
    </source>
</reference>
<organism evidence="2 3">
    <name type="scientific">Georgenia faecalis</name>
    <dbReference type="NCBI Taxonomy" id="2483799"/>
    <lineage>
        <taxon>Bacteria</taxon>
        <taxon>Bacillati</taxon>
        <taxon>Actinomycetota</taxon>
        <taxon>Actinomycetes</taxon>
        <taxon>Micrococcales</taxon>
        <taxon>Bogoriellaceae</taxon>
        <taxon>Georgenia</taxon>
    </lineage>
</organism>
<dbReference type="RefSeq" id="WP_122824040.1">
    <property type="nucleotide sequence ID" value="NZ_CP033325.1"/>
</dbReference>
<evidence type="ECO:0000259" key="1">
    <source>
        <dbReference type="PROSITE" id="PS51819"/>
    </source>
</evidence>
<dbReference type="Proteomes" id="UP001595955">
    <property type="component" value="Unassembled WGS sequence"/>
</dbReference>
<evidence type="ECO:0000313" key="2">
    <source>
        <dbReference type="EMBL" id="MFC4555037.1"/>
    </source>
</evidence>
<dbReference type="InterPro" id="IPR004360">
    <property type="entry name" value="Glyas_Fos-R_dOase_dom"/>
</dbReference>
<dbReference type="Gene3D" id="3.30.720.120">
    <property type="match status" value="1"/>
</dbReference>
<accession>A0ABV9D8S7</accession>
<proteinExistence type="predicted"/>
<dbReference type="Pfam" id="PF00903">
    <property type="entry name" value="Glyoxalase"/>
    <property type="match status" value="1"/>
</dbReference>
<dbReference type="Gene3D" id="3.30.720.110">
    <property type="match status" value="1"/>
</dbReference>
<gene>
    <name evidence="2" type="ORF">ACFO3F_07235</name>
</gene>
<dbReference type="InterPro" id="IPR037523">
    <property type="entry name" value="VOC_core"/>
</dbReference>
<protein>
    <submittedName>
        <fullName evidence="2">VOC family protein</fullName>
    </submittedName>
</protein>
<sequence length="141" mass="15372">MSVTSVYPVLMTDDVAATAAFYREHFAFTVTFAADWYVSLRRDDWELAVLDAGHPTVPLAARGRTADGVLLNLEVTDVDAEYRRLVTEGPLTAVLPIRSEAFGQRHFIVAAPDGVLVDVITPVAPEAEFADAYRSSGTEDL</sequence>
<feature type="domain" description="VOC" evidence="1">
    <location>
        <begin position="4"/>
        <end position="122"/>
    </location>
</feature>
<dbReference type="SUPFAM" id="SSF54593">
    <property type="entry name" value="Glyoxalase/Bleomycin resistance protein/Dihydroxybiphenyl dioxygenase"/>
    <property type="match status" value="1"/>
</dbReference>
<keyword evidence="3" id="KW-1185">Reference proteome</keyword>
<dbReference type="EMBL" id="JBHSGF010000004">
    <property type="protein sequence ID" value="MFC4555037.1"/>
    <property type="molecule type" value="Genomic_DNA"/>
</dbReference>